<reference evidence="5" key="1">
    <citation type="submission" date="2016-10" db="EMBL/GenBank/DDBJ databases">
        <authorList>
            <person name="Varghese N."/>
            <person name="Submissions S."/>
        </authorList>
    </citation>
    <scope>NUCLEOTIDE SEQUENCE [LARGE SCALE GENOMIC DNA]</scope>
    <source>
        <strain evidence="5">DSM 28881</strain>
    </source>
</reference>
<feature type="compositionally biased region" description="Low complexity" evidence="1">
    <location>
        <begin position="390"/>
        <end position="422"/>
    </location>
</feature>
<feature type="transmembrane region" description="Helical" evidence="2">
    <location>
        <begin position="224"/>
        <end position="242"/>
    </location>
</feature>
<proteinExistence type="predicted"/>
<evidence type="ECO:0000256" key="1">
    <source>
        <dbReference type="SAM" id="MobiDB-lite"/>
    </source>
</evidence>
<feature type="transmembrane region" description="Helical" evidence="2">
    <location>
        <begin position="248"/>
        <end position="267"/>
    </location>
</feature>
<organism evidence="4 5">
    <name type="scientific">Olleya namhaensis</name>
    <dbReference type="NCBI Taxonomy" id="1144750"/>
    <lineage>
        <taxon>Bacteria</taxon>
        <taxon>Pseudomonadati</taxon>
        <taxon>Bacteroidota</taxon>
        <taxon>Flavobacteriia</taxon>
        <taxon>Flavobacteriales</taxon>
        <taxon>Flavobacteriaceae</taxon>
    </lineage>
</organism>
<evidence type="ECO:0000313" key="5">
    <source>
        <dbReference type="Proteomes" id="UP000199559"/>
    </source>
</evidence>
<protein>
    <recommendedName>
        <fullName evidence="3">TPM domain-containing protein</fullName>
    </recommendedName>
</protein>
<feature type="compositionally biased region" description="Gly residues" evidence="1">
    <location>
        <begin position="423"/>
        <end position="438"/>
    </location>
</feature>
<evidence type="ECO:0000259" key="3">
    <source>
        <dbReference type="Pfam" id="PF04536"/>
    </source>
</evidence>
<dbReference type="PANTHER" id="PTHR30373:SF2">
    <property type="entry name" value="UPF0603 PROTEIN YGCG"/>
    <property type="match status" value="1"/>
</dbReference>
<dbReference type="Proteomes" id="UP000199559">
    <property type="component" value="Unassembled WGS sequence"/>
</dbReference>
<evidence type="ECO:0000313" key="4">
    <source>
        <dbReference type="EMBL" id="SFI60779.1"/>
    </source>
</evidence>
<accession>A0A1I3JKH2</accession>
<keyword evidence="5" id="KW-1185">Reference proteome</keyword>
<feature type="transmembrane region" description="Helical" evidence="2">
    <location>
        <begin position="300"/>
        <end position="326"/>
    </location>
</feature>
<dbReference type="EMBL" id="FORM01000001">
    <property type="protein sequence ID" value="SFI60779.1"/>
    <property type="molecule type" value="Genomic_DNA"/>
</dbReference>
<dbReference type="AlphaFoldDB" id="A0A1I3JKH2"/>
<keyword evidence="2" id="KW-1133">Transmembrane helix</keyword>
<dbReference type="RefSeq" id="WP_090837096.1">
    <property type="nucleotide sequence ID" value="NZ_FORM01000001.1"/>
</dbReference>
<evidence type="ECO:0000256" key="2">
    <source>
        <dbReference type="SAM" id="Phobius"/>
    </source>
</evidence>
<dbReference type="Pfam" id="PF04536">
    <property type="entry name" value="TPM_phosphatase"/>
    <property type="match status" value="1"/>
</dbReference>
<sequence length="438" mass="49331">MLVCIHYTNAQDYPIISDMVTDNAAIFSDKEAASLRQKLVSYEVKSSHEIVVLTIHGLDGDTIEYYAYSVFNQDGNNFGKEGIDNGILILIAPNDRKVRIEVGDGLEFIITDAFASRIIRERITPLFKQGRFFDGIDAATTELIKLIEDPIYANEFANSIKEEAVSTRDKSTDGVHYMTKIIVSCILLVFFFWIGVYAYYRLIIKKSFKTFKLKTLYKNHKTKFLIYAAIALLIVHSFYVFFLKLFFGLLLTGFLSIFVFIGYFVLLKMAFTRAILIFKSLFTGQLGVFIYPFYIPTTLFLFVAGFLFGSLPIVMGFFFMLSLVFGEDINRFMANVEFIYVLFFFLSVIILFHFIAIYFAIYQIKGEYNKTFGFSFFKRDAKLHSELNPGSARGYSSSGSSSYSSSSYSSSRSSSSSSSSSYSGGGGRSSGGGASGSW</sequence>
<feature type="transmembrane region" description="Helical" evidence="2">
    <location>
        <begin position="274"/>
        <end position="294"/>
    </location>
</feature>
<gene>
    <name evidence="4" type="ORF">SAMN05443431_101449</name>
</gene>
<keyword evidence="2" id="KW-0812">Transmembrane</keyword>
<keyword evidence="2" id="KW-0472">Membrane</keyword>
<dbReference type="STRING" id="1144750.SAMN05443431_101449"/>
<dbReference type="InterPro" id="IPR007621">
    <property type="entry name" value="TPM_dom"/>
</dbReference>
<feature type="region of interest" description="Disordered" evidence="1">
    <location>
        <begin position="388"/>
        <end position="438"/>
    </location>
</feature>
<dbReference type="Gene3D" id="3.10.310.50">
    <property type="match status" value="1"/>
</dbReference>
<dbReference type="PANTHER" id="PTHR30373">
    <property type="entry name" value="UPF0603 PROTEIN YGCG"/>
    <property type="match status" value="1"/>
</dbReference>
<feature type="transmembrane region" description="Helical" evidence="2">
    <location>
        <begin position="338"/>
        <end position="361"/>
    </location>
</feature>
<feature type="domain" description="TPM" evidence="3">
    <location>
        <begin position="20"/>
        <end position="145"/>
    </location>
</feature>
<name>A0A1I3JKH2_9FLAO</name>
<feature type="transmembrane region" description="Helical" evidence="2">
    <location>
        <begin position="181"/>
        <end position="203"/>
    </location>
</feature>